<dbReference type="AlphaFoldDB" id="A0A1W1Z5Z2"/>
<keyword evidence="4" id="KW-1185">Reference proteome</keyword>
<dbReference type="Proteomes" id="UP000192656">
    <property type="component" value="Unassembled WGS sequence"/>
</dbReference>
<proteinExistence type="predicted"/>
<keyword evidence="1" id="KW-0812">Transmembrane</keyword>
<dbReference type="PANTHER" id="PTHR30566">
    <property type="entry name" value="YNAI-RELATED MECHANOSENSITIVE ION CHANNEL"/>
    <property type="match status" value="1"/>
</dbReference>
<keyword evidence="1" id="KW-0472">Membrane</keyword>
<feature type="transmembrane region" description="Helical" evidence="1">
    <location>
        <begin position="171"/>
        <end position="190"/>
    </location>
</feature>
<feature type="transmembrane region" description="Helical" evidence="1">
    <location>
        <begin position="22"/>
        <end position="46"/>
    </location>
</feature>
<dbReference type="PANTHER" id="PTHR30566:SF25">
    <property type="entry name" value="INNER MEMBRANE PROTEIN"/>
    <property type="match status" value="1"/>
</dbReference>
<dbReference type="InterPro" id="IPR010920">
    <property type="entry name" value="LSM_dom_sf"/>
</dbReference>
<dbReference type="InterPro" id="IPR006685">
    <property type="entry name" value="MscS_channel_2nd"/>
</dbReference>
<organism evidence="3 4">
    <name type="scientific">Fulvimarina manganoxydans</name>
    <dbReference type="NCBI Taxonomy" id="937218"/>
    <lineage>
        <taxon>Bacteria</taxon>
        <taxon>Pseudomonadati</taxon>
        <taxon>Pseudomonadota</taxon>
        <taxon>Alphaproteobacteria</taxon>
        <taxon>Hyphomicrobiales</taxon>
        <taxon>Aurantimonadaceae</taxon>
        <taxon>Fulvimarina</taxon>
    </lineage>
</organism>
<protein>
    <submittedName>
        <fullName evidence="3">Small-conductance mechanosensitive channel</fullName>
    </submittedName>
</protein>
<keyword evidence="1" id="KW-1133">Transmembrane helix</keyword>
<dbReference type="Pfam" id="PF00924">
    <property type="entry name" value="MS_channel_2nd"/>
    <property type="match status" value="1"/>
</dbReference>
<dbReference type="SUPFAM" id="SSF50182">
    <property type="entry name" value="Sm-like ribonucleoproteins"/>
    <property type="match status" value="1"/>
</dbReference>
<name>A0A1W1Z5Z2_9HYPH</name>
<feature type="transmembrane region" description="Helical" evidence="1">
    <location>
        <begin position="67"/>
        <end position="86"/>
    </location>
</feature>
<dbReference type="GO" id="GO:0008381">
    <property type="term" value="F:mechanosensitive monoatomic ion channel activity"/>
    <property type="evidence" value="ECO:0007669"/>
    <property type="project" value="UniProtKB-ARBA"/>
</dbReference>
<dbReference type="EMBL" id="FWXR01000002">
    <property type="protein sequence ID" value="SMC43823.1"/>
    <property type="molecule type" value="Genomic_DNA"/>
</dbReference>
<dbReference type="OrthoDB" id="9792218at2"/>
<accession>A0A1W1Z5Z2</accession>
<dbReference type="Gene3D" id="1.10.287.1260">
    <property type="match status" value="1"/>
</dbReference>
<feature type="transmembrane region" description="Helical" evidence="1">
    <location>
        <begin position="144"/>
        <end position="165"/>
    </location>
</feature>
<evidence type="ECO:0000256" key="1">
    <source>
        <dbReference type="SAM" id="Phobius"/>
    </source>
</evidence>
<evidence type="ECO:0000313" key="4">
    <source>
        <dbReference type="Proteomes" id="UP000192656"/>
    </source>
</evidence>
<sequence length="379" mass="42361">MESLDRIFSQIVAALAWLPSEIVGLILLALAASLAIGIHMFALRLVTRALRGRQTYWRSVVLRTKGPTRLAVIILLASAAVRAAPFKATDTAILTQILGVAFICLVGWTLIRVLQIFSELHLRRFRLDEEDNLLARKHVTQIRILMRAATVLIVLITAAAVMMTFESVRQYGVSLLAAGGAAGIVVGLAAQPVLSNLLAGIQIAITQPVRLEDAVVVEGEWGWVEEITMTYAVVRLWDWRRLVLPIRYFIEKPFQNWTRENGAIIGTVMLRLDYTAPIAAIREKAAAFAAESALWDRRVINVQVTEALSETLEIRVLVSASTSPRAWDLRCEMREKLIAWLQSDYADCLPRQRVEFTTSHDQPMATVRVRETERPMAAE</sequence>
<dbReference type="GO" id="GO:0016020">
    <property type="term" value="C:membrane"/>
    <property type="evidence" value="ECO:0007669"/>
    <property type="project" value="InterPro"/>
</dbReference>
<reference evidence="3 4" key="1">
    <citation type="submission" date="2017-04" db="EMBL/GenBank/DDBJ databases">
        <authorList>
            <person name="Afonso C.L."/>
            <person name="Miller P.J."/>
            <person name="Scott M.A."/>
            <person name="Spackman E."/>
            <person name="Goraichik I."/>
            <person name="Dimitrov K.M."/>
            <person name="Suarez D.L."/>
            <person name="Swayne D.E."/>
        </authorList>
    </citation>
    <scope>NUCLEOTIDE SEQUENCE [LARGE SCALE GENOMIC DNA]</scope>
    <source>
        <strain evidence="3 4">CGMCC 1.10972</strain>
    </source>
</reference>
<evidence type="ECO:0000313" key="3">
    <source>
        <dbReference type="EMBL" id="SMC43823.1"/>
    </source>
</evidence>
<feature type="domain" description="Mechanosensitive ion channel MscS" evidence="2">
    <location>
        <begin position="193"/>
        <end position="259"/>
    </location>
</feature>
<feature type="transmembrane region" description="Helical" evidence="1">
    <location>
        <begin position="92"/>
        <end position="114"/>
    </location>
</feature>
<evidence type="ECO:0000259" key="2">
    <source>
        <dbReference type="Pfam" id="PF00924"/>
    </source>
</evidence>
<gene>
    <name evidence="3" type="ORF">SAMN06297251_102212</name>
</gene>